<dbReference type="PROSITE" id="PS51257">
    <property type="entry name" value="PROKAR_LIPOPROTEIN"/>
    <property type="match status" value="1"/>
</dbReference>
<protein>
    <recommendedName>
        <fullName evidence="5">Beta-N-acetylglucosaminidase</fullName>
    </recommendedName>
</protein>
<dbReference type="OrthoDB" id="4426945at2"/>
<sequence>MRLTTRLTAAASVVLATGSLLAACGHKKNPEPAPASTVAATEEKSPESPTSASKQATETSSAVSTSSAEESESADASAGKSGSRSSASTADGEDGEGSDSAEPSSASGGKFDASVNEAYEIFGGLVPEEIFEQFDRCDPNGVTDSFNCSGAEVGQFQFFKSKAKASQTTQVLTELRSSRVIEDSGNRVVGWSMLGNTAILTVVDNDEGLIMQQMISTDQDDPEERLKELGLV</sequence>
<evidence type="ECO:0000256" key="1">
    <source>
        <dbReference type="SAM" id="MobiDB-lite"/>
    </source>
</evidence>
<dbReference type="KEGG" id="csx:CSING_03930"/>
<feature type="chain" id="PRO_5039352586" description="Beta-N-acetylglucosaminidase" evidence="2">
    <location>
        <begin position="23"/>
        <end position="232"/>
    </location>
</feature>
<proteinExistence type="predicted"/>
<feature type="region of interest" description="Disordered" evidence="1">
    <location>
        <begin position="25"/>
        <end position="110"/>
    </location>
</feature>
<accession>A0A0B6EU27</accession>
<dbReference type="AlphaFoldDB" id="A0A0B6EU27"/>
<evidence type="ECO:0000313" key="3">
    <source>
        <dbReference type="EMBL" id="AJI78333.1"/>
    </source>
</evidence>
<evidence type="ECO:0008006" key="5">
    <source>
        <dbReference type="Google" id="ProtNLM"/>
    </source>
</evidence>
<feature type="compositionally biased region" description="Low complexity" evidence="1">
    <location>
        <begin position="56"/>
        <end position="90"/>
    </location>
</feature>
<reference evidence="3 4" key="1">
    <citation type="journal article" date="2015" name="Genome Announc.">
        <title>Complete Genome Sequence and Annotation of Corynebacterium singulare DSM 44357, Isolated from a Human Semen Specimen.</title>
        <authorList>
            <person name="Merten M."/>
            <person name="Brinkrolf K."/>
            <person name="Albersmeier A."/>
            <person name="Kutter Y."/>
            <person name="Ruckert C."/>
            <person name="Tauch A."/>
        </authorList>
    </citation>
    <scope>NUCLEOTIDE SEQUENCE [LARGE SCALE GENOMIC DNA]</scope>
    <source>
        <strain evidence="3">IBS B52218</strain>
    </source>
</reference>
<dbReference type="EMBL" id="CP010827">
    <property type="protein sequence ID" value="AJI78333.1"/>
    <property type="molecule type" value="Genomic_DNA"/>
</dbReference>
<evidence type="ECO:0000256" key="2">
    <source>
        <dbReference type="SAM" id="SignalP"/>
    </source>
</evidence>
<keyword evidence="2" id="KW-0732">Signal</keyword>
<organism evidence="3 4">
    <name type="scientific">Corynebacterium singulare</name>
    <dbReference type="NCBI Taxonomy" id="161899"/>
    <lineage>
        <taxon>Bacteria</taxon>
        <taxon>Bacillati</taxon>
        <taxon>Actinomycetota</taxon>
        <taxon>Actinomycetes</taxon>
        <taxon>Mycobacteriales</taxon>
        <taxon>Corynebacteriaceae</taxon>
        <taxon>Corynebacterium</taxon>
    </lineage>
</organism>
<feature type="signal peptide" evidence="2">
    <location>
        <begin position="1"/>
        <end position="22"/>
    </location>
</feature>
<dbReference type="STRING" id="161899.CSING_03930"/>
<dbReference type="HOGENOM" id="CLU_100513_0_0_11"/>
<gene>
    <name evidence="3" type="ORF">CSING_03930</name>
</gene>
<name>A0A0B6EU27_9CORY</name>
<dbReference type="RefSeq" id="WP_042529856.1">
    <property type="nucleotide sequence ID" value="NZ_CP010827.1"/>
</dbReference>
<evidence type="ECO:0000313" key="4">
    <source>
        <dbReference type="Proteomes" id="UP000031890"/>
    </source>
</evidence>
<dbReference type="Proteomes" id="UP000031890">
    <property type="component" value="Chromosome"/>
</dbReference>